<keyword evidence="2" id="KW-1185">Reference proteome</keyword>
<feature type="non-terminal residue" evidence="1">
    <location>
        <position position="73"/>
    </location>
</feature>
<dbReference type="AlphaFoldDB" id="A0A1Y3ARW3"/>
<organism evidence="1 2">
    <name type="scientific">Euroglyphus maynei</name>
    <name type="common">Mayne's house dust mite</name>
    <dbReference type="NCBI Taxonomy" id="6958"/>
    <lineage>
        <taxon>Eukaryota</taxon>
        <taxon>Metazoa</taxon>
        <taxon>Ecdysozoa</taxon>
        <taxon>Arthropoda</taxon>
        <taxon>Chelicerata</taxon>
        <taxon>Arachnida</taxon>
        <taxon>Acari</taxon>
        <taxon>Acariformes</taxon>
        <taxon>Sarcoptiformes</taxon>
        <taxon>Astigmata</taxon>
        <taxon>Psoroptidia</taxon>
        <taxon>Analgoidea</taxon>
        <taxon>Pyroglyphidae</taxon>
        <taxon>Pyroglyphinae</taxon>
        <taxon>Euroglyphus</taxon>
    </lineage>
</organism>
<accession>A0A1Y3ARW3</accession>
<sequence length="73" mass="8551">MYEEKCEVISLPAEKLETSKDLVSFIEKNKQQQQQTAETNPILTPENMLKRMKEEKWEIISLPPEEPETSDDL</sequence>
<dbReference type="Proteomes" id="UP000194236">
    <property type="component" value="Unassembled WGS sequence"/>
</dbReference>
<evidence type="ECO:0000313" key="2">
    <source>
        <dbReference type="Proteomes" id="UP000194236"/>
    </source>
</evidence>
<proteinExistence type="predicted"/>
<gene>
    <name evidence="1" type="ORF">BLA29_015234</name>
</gene>
<name>A0A1Y3ARW3_EURMA</name>
<dbReference type="EMBL" id="MUJZ01068092">
    <property type="protein sequence ID" value="OTF69925.1"/>
    <property type="molecule type" value="Genomic_DNA"/>
</dbReference>
<reference evidence="1 2" key="1">
    <citation type="submission" date="2017-03" db="EMBL/GenBank/DDBJ databases">
        <title>Genome Survey of Euroglyphus maynei.</title>
        <authorList>
            <person name="Arlian L.G."/>
            <person name="Morgan M.S."/>
            <person name="Rider S.D."/>
        </authorList>
    </citation>
    <scope>NUCLEOTIDE SEQUENCE [LARGE SCALE GENOMIC DNA]</scope>
    <source>
        <strain evidence="1">Arlian Lab</strain>
        <tissue evidence="1">Whole body</tissue>
    </source>
</reference>
<protein>
    <submittedName>
        <fullName evidence="1">Uncharacterized protein</fullName>
    </submittedName>
</protein>
<comment type="caution">
    <text evidence="1">The sequence shown here is derived from an EMBL/GenBank/DDBJ whole genome shotgun (WGS) entry which is preliminary data.</text>
</comment>
<evidence type="ECO:0000313" key="1">
    <source>
        <dbReference type="EMBL" id="OTF69925.1"/>
    </source>
</evidence>